<name>A0A5C6RJF3_9BACT</name>
<feature type="domain" description="Thioredoxin" evidence="3">
    <location>
        <begin position="327"/>
        <end position="470"/>
    </location>
</feature>
<gene>
    <name evidence="4" type="ORF">FRY97_13180</name>
</gene>
<dbReference type="InterPro" id="IPR050553">
    <property type="entry name" value="Thioredoxin_ResA/DsbE_sf"/>
</dbReference>
<dbReference type="InterPro" id="IPR025380">
    <property type="entry name" value="DUF4369"/>
</dbReference>
<dbReference type="RefSeq" id="WP_147168014.1">
    <property type="nucleotide sequence ID" value="NZ_VOOR01000027.1"/>
</dbReference>
<evidence type="ECO:0000313" key="4">
    <source>
        <dbReference type="EMBL" id="TXB62566.1"/>
    </source>
</evidence>
<evidence type="ECO:0000259" key="3">
    <source>
        <dbReference type="PROSITE" id="PS51352"/>
    </source>
</evidence>
<dbReference type="InterPro" id="IPR000866">
    <property type="entry name" value="AhpC/TSA"/>
</dbReference>
<dbReference type="InterPro" id="IPR033395">
    <property type="entry name" value="DUF5106"/>
</dbReference>
<feature type="coiled-coil region" evidence="1">
    <location>
        <begin position="129"/>
        <end position="172"/>
    </location>
</feature>
<dbReference type="PANTHER" id="PTHR42852">
    <property type="entry name" value="THIOL:DISULFIDE INTERCHANGE PROTEIN DSBE"/>
    <property type="match status" value="1"/>
</dbReference>
<keyword evidence="5" id="KW-1185">Reference proteome</keyword>
<protein>
    <submittedName>
        <fullName evidence="4">Redoxin domain-containing protein</fullName>
    </submittedName>
</protein>
<sequence>MNAFRLIFTAVFLSCSSWASAQQGYEIEVDLKGYAEDVLYLGYHYGNKQYLLDTVEADAPGHFVFKGEEPLEGGVYLVVMAPDNNYLQLLVTAEEQRFSFSAEAANPTATMAFEGAADNQLFYDYMRFLDQQKPKAEELSKALEATENEKKKAKIEAEREALDAEVTAYQNNLLAKYPKTLTAAIVRANMPLDVPEFEGTDEEKQLKGWRYTQKHYFDNIDLTDPRMLRTPFLFQRVDYFVNKLQVQHPDTMAQAVDYVLKEMKPAEESYKFFLIHFLNEAARSKLVGMDALYVHLVEKYYATGKADWTEEEQLKKIVDNARALKPLLIGKIAPDVQLQDRDGKAYSLHDIDSEYTILYFWRYDCGHCKKSTPHMKAFYEKYKDKGVKLVAVCTKFTDEVPGCWEYIDEKEIGDWLHLVDPYHRSRYMTQYNIKSTPQLFILDRNKEIISKRIGAEQLEEVMDRIIEMKAQEEQSLENK</sequence>
<evidence type="ECO:0000256" key="1">
    <source>
        <dbReference type="SAM" id="Coils"/>
    </source>
</evidence>
<dbReference type="CDD" id="cd02966">
    <property type="entry name" value="TlpA_like_family"/>
    <property type="match status" value="1"/>
</dbReference>
<dbReference type="InterPro" id="IPR036249">
    <property type="entry name" value="Thioredoxin-like_sf"/>
</dbReference>
<dbReference type="GO" id="GO:0016209">
    <property type="term" value="F:antioxidant activity"/>
    <property type="evidence" value="ECO:0007669"/>
    <property type="project" value="InterPro"/>
</dbReference>
<evidence type="ECO:0000313" key="5">
    <source>
        <dbReference type="Proteomes" id="UP000321580"/>
    </source>
</evidence>
<accession>A0A5C6RJF3</accession>
<keyword evidence="2" id="KW-0732">Signal</keyword>
<dbReference type="PANTHER" id="PTHR42852:SF13">
    <property type="entry name" value="PROTEIN DIPZ"/>
    <property type="match status" value="1"/>
</dbReference>
<keyword evidence="1" id="KW-0175">Coiled coil</keyword>
<reference evidence="4 5" key="1">
    <citation type="submission" date="2019-08" db="EMBL/GenBank/DDBJ databases">
        <title>Genome of Phaeodactylibacter luteus.</title>
        <authorList>
            <person name="Bowman J.P."/>
        </authorList>
    </citation>
    <scope>NUCLEOTIDE SEQUENCE [LARGE SCALE GENOMIC DNA]</scope>
    <source>
        <strain evidence="4 5">KCTC 42180</strain>
    </source>
</reference>
<organism evidence="4 5">
    <name type="scientific">Phaeodactylibacter luteus</name>
    <dbReference type="NCBI Taxonomy" id="1564516"/>
    <lineage>
        <taxon>Bacteria</taxon>
        <taxon>Pseudomonadati</taxon>
        <taxon>Bacteroidota</taxon>
        <taxon>Saprospiria</taxon>
        <taxon>Saprospirales</taxon>
        <taxon>Haliscomenobacteraceae</taxon>
        <taxon>Phaeodactylibacter</taxon>
    </lineage>
</organism>
<dbReference type="GO" id="GO:0016491">
    <property type="term" value="F:oxidoreductase activity"/>
    <property type="evidence" value="ECO:0007669"/>
    <property type="project" value="InterPro"/>
</dbReference>
<dbReference type="InterPro" id="IPR013766">
    <property type="entry name" value="Thioredoxin_domain"/>
</dbReference>
<dbReference type="PROSITE" id="PS51352">
    <property type="entry name" value="THIOREDOXIN_2"/>
    <property type="match status" value="1"/>
</dbReference>
<proteinExistence type="predicted"/>
<dbReference type="Pfam" id="PF14289">
    <property type="entry name" value="DUF4369"/>
    <property type="match status" value="1"/>
</dbReference>
<dbReference type="EMBL" id="VOOR01000027">
    <property type="protein sequence ID" value="TXB62566.1"/>
    <property type="molecule type" value="Genomic_DNA"/>
</dbReference>
<dbReference type="Proteomes" id="UP000321580">
    <property type="component" value="Unassembled WGS sequence"/>
</dbReference>
<feature type="chain" id="PRO_5022736170" evidence="2">
    <location>
        <begin position="22"/>
        <end position="479"/>
    </location>
</feature>
<dbReference type="SUPFAM" id="SSF52833">
    <property type="entry name" value="Thioredoxin-like"/>
    <property type="match status" value="1"/>
</dbReference>
<dbReference type="AlphaFoldDB" id="A0A5C6RJF3"/>
<dbReference type="Pfam" id="PF00578">
    <property type="entry name" value="AhpC-TSA"/>
    <property type="match status" value="1"/>
</dbReference>
<evidence type="ECO:0000256" key="2">
    <source>
        <dbReference type="SAM" id="SignalP"/>
    </source>
</evidence>
<feature type="signal peptide" evidence="2">
    <location>
        <begin position="1"/>
        <end position="21"/>
    </location>
</feature>
<dbReference type="OrthoDB" id="6399635at2"/>
<dbReference type="Pfam" id="PF17127">
    <property type="entry name" value="DUF5106"/>
    <property type="match status" value="1"/>
</dbReference>
<dbReference type="Gene3D" id="3.40.30.10">
    <property type="entry name" value="Glutaredoxin"/>
    <property type="match status" value="1"/>
</dbReference>
<comment type="caution">
    <text evidence="4">The sequence shown here is derived from an EMBL/GenBank/DDBJ whole genome shotgun (WGS) entry which is preliminary data.</text>
</comment>